<dbReference type="AlphaFoldDB" id="A0AAW9RHD5"/>
<protein>
    <recommendedName>
        <fullName evidence="9">Cell division protein FtsQ</fullName>
    </recommendedName>
</protein>
<dbReference type="GO" id="GO:0005886">
    <property type="term" value="C:plasma membrane"/>
    <property type="evidence" value="ECO:0007669"/>
    <property type="project" value="UniProtKB-SubCell"/>
</dbReference>
<evidence type="ECO:0000313" key="12">
    <source>
        <dbReference type="Proteomes" id="UP001359886"/>
    </source>
</evidence>
<evidence type="ECO:0000256" key="2">
    <source>
        <dbReference type="ARBA" id="ARBA00022475"/>
    </source>
</evidence>
<dbReference type="Proteomes" id="UP001359886">
    <property type="component" value="Unassembled WGS sequence"/>
</dbReference>
<dbReference type="GO" id="GO:0032153">
    <property type="term" value="C:cell division site"/>
    <property type="evidence" value="ECO:0007669"/>
    <property type="project" value="UniProtKB-UniRule"/>
</dbReference>
<comment type="function">
    <text evidence="9">Essential cell division protein. May link together the upstream cell division proteins, which are predominantly cytoplasmic, with the downstream cell division proteins, which are predominantly periplasmic. May control correct divisome assembly.</text>
</comment>
<dbReference type="InterPro" id="IPR026579">
    <property type="entry name" value="FtsQ"/>
</dbReference>
<keyword evidence="12" id="KW-1185">Reference proteome</keyword>
<evidence type="ECO:0000259" key="10">
    <source>
        <dbReference type="PROSITE" id="PS51779"/>
    </source>
</evidence>
<organism evidence="11 12">
    <name type="scientific">Elongatibacter sediminis</name>
    <dbReference type="NCBI Taxonomy" id="3119006"/>
    <lineage>
        <taxon>Bacteria</taxon>
        <taxon>Pseudomonadati</taxon>
        <taxon>Pseudomonadota</taxon>
        <taxon>Gammaproteobacteria</taxon>
        <taxon>Chromatiales</taxon>
        <taxon>Wenzhouxiangellaceae</taxon>
        <taxon>Elongatibacter</taxon>
    </lineage>
</organism>
<keyword evidence="8 9" id="KW-0131">Cell cycle</keyword>
<dbReference type="InterPro" id="IPR034746">
    <property type="entry name" value="POTRA"/>
</dbReference>
<dbReference type="Gene3D" id="3.10.20.310">
    <property type="entry name" value="membrane protein fhac"/>
    <property type="match status" value="1"/>
</dbReference>
<evidence type="ECO:0000256" key="3">
    <source>
        <dbReference type="ARBA" id="ARBA00022519"/>
    </source>
</evidence>
<dbReference type="PROSITE" id="PS51779">
    <property type="entry name" value="POTRA"/>
    <property type="match status" value="1"/>
</dbReference>
<dbReference type="EMBL" id="JAZHOG010000016">
    <property type="protein sequence ID" value="MEJ8569602.1"/>
    <property type="molecule type" value="Genomic_DNA"/>
</dbReference>
<reference evidence="11 12" key="1">
    <citation type="submission" date="2024-02" db="EMBL/GenBank/DDBJ databases">
        <title>A novel Wenzhouxiangellaceae bacterium, isolated from coastal sediments.</title>
        <authorList>
            <person name="Du Z.-J."/>
            <person name="Ye Y.-Q."/>
            <person name="Zhang X.-Y."/>
        </authorList>
    </citation>
    <scope>NUCLEOTIDE SEQUENCE [LARGE SCALE GENOMIC DNA]</scope>
    <source>
        <strain evidence="11 12">CH-27</strain>
    </source>
</reference>
<dbReference type="RefSeq" id="WP_354696928.1">
    <property type="nucleotide sequence ID" value="NZ_JAZHOG010000016.1"/>
</dbReference>
<evidence type="ECO:0000256" key="1">
    <source>
        <dbReference type="ARBA" id="ARBA00004370"/>
    </source>
</evidence>
<feature type="domain" description="POTRA" evidence="10">
    <location>
        <begin position="48"/>
        <end position="117"/>
    </location>
</feature>
<keyword evidence="6 9" id="KW-1133">Transmembrane helix</keyword>
<dbReference type="InterPro" id="IPR013685">
    <property type="entry name" value="POTRA_FtsQ_type"/>
</dbReference>
<feature type="transmembrane region" description="Helical" evidence="9">
    <location>
        <begin position="21"/>
        <end position="44"/>
    </location>
</feature>
<keyword evidence="5 9" id="KW-0812">Transmembrane</keyword>
<dbReference type="Pfam" id="PF03799">
    <property type="entry name" value="FtsQ_DivIB_C"/>
    <property type="match status" value="1"/>
</dbReference>
<dbReference type="Gene3D" id="3.40.50.11690">
    <property type="entry name" value="Cell division protein FtsQ/DivIB"/>
    <property type="match status" value="1"/>
</dbReference>
<evidence type="ECO:0000256" key="8">
    <source>
        <dbReference type="ARBA" id="ARBA00023306"/>
    </source>
</evidence>
<keyword evidence="2 9" id="KW-1003">Cell membrane</keyword>
<dbReference type="Pfam" id="PF08478">
    <property type="entry name" value="POTRA_1"/>
    <property type="match status" value="1"/>
</dbReference>
<keyword evidence="7 9" id="KW-0472">Membrane</keyword>
<gene>
    <name evidence="9" type="primary">ftsQ</name>
    <name evidence="11" type="ORF">V3330_18385</name>
</gene>
<comment type="subcellular location">
    <subcellularLocation>
        <location evidence="9">Cell inner membrane</location>
        <topology evidence="9">Single-pass type II membrane protein</topology>
    </subcellularLocation>
    <subcellularLocation>
        <location evidence="1">Membrane</location>
    </subcellularLocation>
    <text evidence="9">Localizes to the division septum.</text>
</comment>
<dbReference type="PANTHER" id="PTHR35851">
    <property type="entry name" value="CELL DIVISION PROTEIN FTSQ"/>
    <property type="match status" value="1"/>
</dbReference>
<name>A0AAW9RHD5_9GAMM</name>
<accession>A0AAW9RHD5</accession>
<evidence type="ECO:0000256" key="5">
    <source>
        <dbReference type="ARBA" id="ARBA00022692"/>
    </source>
</evidence>
<comment type="similarity">
    <text evidence="9">Belongs to the FtsQ/DivIB family. FtsQ subfamily.</text>
</comment>
<evidence type="ECO:0000256" key="9">
    <source>
        <dbReference type="HAMAP-Rule" id="MF_00911"/>
    </source>
</evidence>
<evidence type="ECO:0000256" key="6">
    <source>
        <dbReference type="ARBA" id="ARBA00022989"/>
    </source>
</evidence>
<proteinExistence type="inferred from homology"/>
<comment type="caution">
    <text evidence="11">The sequence shown here is derived from an EMBL/GenBank/DDBJ whole genome shotgun (WGS) entry which is preliminary data.</text>
</comment>
<dbReference type="InterPro" id="IPR005548">
    <property type="entry name" value="Cell_div_FtsQ/DivIB_C"/>
</dbReference>
<keyword evidence="3 9" id="KW-0997">Cell inner membrane</keyword>
<dbReference type="GO" id="GO:0090529">
    <property type="term" value="P:cell septum assembly"/>
    <property type="evidence" value="ECO:0007669"/>
    <property type="project" value="InterPro"/>
</dbReference>
<comment type="subunit">
    <text evidence="9">Part of a complex composed of FtsB, FtsL and FtsQ.</text>
</comment>
<dbReference type="GO" id="GO:0043093">
    <property type="term" value="P:FtsZ-dependent cytokinesis"/>
    <property type="evidence" value="ECO:0007669"/>
    <property type="project" value="UniProtKB-UniRule"/>
</dbReference>
<evidence type="ECO:0000256" key="7">
    <source>
        <dbReference type="ARBA" id="ARBA00023136"/>
    </source>
</evidence>
<dbReference type="InterPro" id="IPR045335">
    <property type="entry name" value="FtsQ_C_sf"/>
</dbReference>
<evidence type="ECO:0000313" key="11">
    <source>
        <dbReference type="EMBL" id="MEJ8569602.1"/>
    </source>
</evidence>
<evidence type="ECO:0000256" key="4">
    <source>
        <dbReference type="ARBA" id="ARBA00022618"/>
    </source>
</evidence>
<sequence length="255" mass="28464">MNRRLTPVRGGLRGQGFSRGVLVLLILFGVAIAGTAWVGTGIVARERWPIRWLELNGPFQRISAEQLRSSLAPLVSASFFTLDLQRLRDAAMRNPWAASVVVQKQWPDTVRVTVEEHRPVAHWNSGRLVSAQGVEFPAPDADGIQGLPWLRGPDERLDDVLAQWVRFNTMLDSAGLEVDRLVLDQRGSWSMIVSGGTHLELGRDEPVERLERLMASWNPLLRNQPLPPLAVDLRYTNGFAVRWPEPSADLAGNDN</sequence>
<dbReference type="HAMAP" id="MF_00911">
    <property type="entry name" value="FtsQ_subfam"/>
    <property type="match status" value="1"/>
</dbReference>
<keyword evidence="4 9" id="KW-0132">Cell division</keyword>
<dbReference type="PANTHER" id="PTHR35851:SF1">
    <property type="entry name" value="CELL DIVISION PROTEIN FTSQ"/>
    <property type="match status" value="1"/>
</dbReference>